<feature type="transmembrane region" description="Helical" evidence="1">
    <location>
        <begin position="103"/>
        <end position="121"/>
    </location>
</feature>
<protein>
    <submittedName>
        <fullName evidence="2">Conjugal transfer protein TraX</fullName>
    </submittedName>
</protein>
<feature type="transmembrane region" description="Helical" evidence="1">
    <location>
        <begin position="174"/>
        <end position="193"/>
    </location>
</feature>
<sequence length="251" mass="28078">MINHKINSIPLFPDALNPAALDLVKLAALIAMFVDHANTLFLVRPEPLLYAFGRMAFPLFTLIWAMNVQRAPERLQKRANRLWVWAFITQPLFFLAFQHHQPWYALNILFVFAGVTQLLALNYRYGRKGILTGILLLCLMVWPLQPASYGLPGIILAIGLVLVYSGQTHGMYRAGIIVSMLSLCSLNSVSQIMSQPADILLFATLPTFLLPMTVVSLAASLCSDECARFMPSRFFYFAYAGHLLVTIIIGT</sequence>
<feature type="transmembrane region" description="Helical" evidence="1">
    <location>
        <begin position="128"/>
        <end position="144"/>
    </location>
</feature>
<dbReference type="Pfam" id="PF05857">
    <property type="entry name" value="TraX"/>
    <property type="match status" value="1"/>
</dbReference>
<dbReference type="Proteomes" id="UP000245912">
    <property type="component" value="Unassembled WGS sequence"/>
</dbReference>
<keyword evidence="1" id="KW-0472">Membrane</keyword>
<name>A0A2T8T186_SALER</name>
<reference evidence="2 3" key="1">
    <citation type="submission" date="2018-04" db="EMBL/GenBank/DDBJ databases">
        <title>Serotype diversity and antimicrobial resistance among Salmonella enterica isolated from patients at an equine referral hospital.</title>
        <authorList>
            <person name="Leon I.M."/>
            <person name="Lawhon S.D."/>
            <person name="Norman K.N."/>
            <person name="Threadgill D.S."/>
            <person name="Ohta N."/>
            <person name="Vinasco J."/>
            <person name="Scott H.M."/>
        </authorList>
    </citation>
    <scope>NUCLEOTIDE SEQUENCE [LARGE SCALE GENOMIC DNA]</scope>
    <source>
        <strain evidence="2 3">235</strain>
    </source>
</reference>
<accession>A0A2T8T186</accession>
<feature type="transmembrane region" description="Helical" evidence="1">
    <location>
        <begin position="48"/>
        <end position="68"/>
    </location>
</feature>
<proteinExistence type="predicted"/>
<dbReference type="InterPro" id="IPR008875">
    <property type="entry name" value="TraX"/>
</dbReference>
<keyword evidence="1" id="KW-1133">Transmembrane helix</keyword>
<dbReference type="RefSeq" id="WP_023228567.1">
    <property type="nucleotide sequence ID" value="NZ_CP075139.1"/>
</dbReference>
<comment type="caution">
    <text evidence="2">The sequence shown here is derived from an EMBL/GenBank/DDBJ whole genome shotgun (WGS) entry which is preliminary data.</text>
</comment>
<evidence type="ECO:0000313" key="3">
    <source>
        <dbReference type="Proteomes" id="UP000245912"/>
    </source>
</evidence>
<evidence type="ECO:0000313" key="2">
    <source>
        <dbReference type="EMBL" id="PVI95427.1"/>
    </source>
</evidence>
<feature type="transmembrane region" description="Helical" evidence="1">
    <location>
        <begin position="150"/>
        <end position="167"/>
    </location>
</feature>
<dbReference type="EMBL" id="QDLQ01000014">
    <property type="protein sequence ID" value="PVI95427.1"/>
    <property type="molecule type" value="Genomic_DNA"/>
</dbReference>
<dbReference type="AlphaFoldDB" id="A0A2T8T186"/>
<keyword evidence="1" id="KW-0812">Transmembrane</keyword>
<gene>
    <name evidence="2" type="ORF">C4860_18775</name>
</gene>
<feature type="transmembrane region" description="Helical" evidence="1">
    <location>
        <begin position="234"/>
        <end position="250"/>
    </location>
</feature>
<organism evidence="2 3">
    <name type="scientific">Salmonella enterica</name>
    <name type="common">Salmonella choleraesuis</name>
    <dbReference type="NCBI Taxonomy" id="28901"/>
    <lineage>
        <taxon>Bacteria</taxon>
        <taxon>Pseudomonadati</taxon>
        <taxon>Pseudomonadota</taxon>
        <taxon>Gammaproteobacteria</taxon>
        <taxon>Enterobacterales</taxon>
        <taxon>Enterobacteriaceae</taxon>
        <taxon>Salmonella</taxon>
    </lineage>
</organism>
<feature type="transmembrane region" description="Helical" evidence="1">
    <location>
        <begin position="199"/>
        <end position="222"/>
    </location>
</feature>
<feature type="transmembrane region" description="Helical" evidence="1">
    <location>
        <begin position="80"/>
        <end position="97"/>
    </location>
</feature>
<evidence type="ECO:0000256" key="1">
    <source>
        <dbReference type="SAM" id="Phobius"/>
    </source>
</evidence>